<keyword evidence="2" id="KW-0472">Membrane</keyword>
<keyword evidence="2" id="KW-1133">Transmembrane helix</keyword>
<evidence type="ECO:0000313" key="3">
    <source>
        <dbReference type="EMBL" id="MEK8025316.1"/>
    </source>
</evidence>
<evidence type="ECO:0000313" key="4">
    <source>
        <dbReference type="Proteomes" id="UP001368500"/>
    </source>
</evidence>
<proteinExistence type="predicted"/>
<evidence type="ECO:0000256" key="1">
    <source>
        <dbReference type="SAM" id="MobiDB-lite"/>
    </source>
</evidence>
<feature type="transmembrane region" description="Helical" evidence="2">
    <location>
        <begin position="202"/>
        <end position="223"/>
    </location>
</feature>
<feature type="transmembrane region" description="Helical" evidence="2">
    <location>
        <begin position="151"/>
        <end position="171"/>
    </location>
</feature>
<comment type="caution">
    <text evidence="3">The sequence shown here is derived from an EMBL/GenBank/DDBJ whole genome shotgun (WGS) entry which is preliminary data.</text>
</comment>
<evidence type="ECO:0000256" key="2">
    <source>
        <dbReference type="SAM" id="Phobius"/>
    </source>
</evidence>
<keyword evidence="2" id="KW-0812">Transmembrane</keyword>
<accession>A0ABU9B631</accession>
<dbReference type="InterPro" id="IPR047798">
    <property type="entry name" value="BPSS1780-like"/>
</dbReference>
<dbReference type="Proteomes" id="UP001368500">
    <property type="component" value="Unassembled WGS sequence"/>
</dbReference>
<feature type="compositionally biased region" description="Low complexity" evidence="1">
    <location>
        <begin position="267"/>
        <end position="277"/>
    </location>
</feature>
<dbReference type="EMBL" id="JBBUTF010000004">
    <property type="protein sequence ID" value="MEK8025316.1"/>
    <property type="molecule type" value="Genomic_DNA"/>
</dbReference>
<feature type="transmembrane region" description="Helical" evidence="2">
    <location>
        <begin position="235"/>
        <end position="253"/>
    </location>
</feature>
<organism evidence="3 4">
    <name type="scientific">Pseudaquabacterium rugosum</name>
    <dbReference type="NCBI Taxonomy" id="2984194"/>
    <lineage>
        <taxon>Bacteria</taxon>
        <taxon>Pseudomonadati</taxon>
        <taxon>Pseudomonadota</taxon>
        <taxon>Betaproteobacteria</taxon>
        <taxon>Burkholderiales</taxon>
        <taxon>Sphaerotilaceae</taxon>
        <taxon>Pseudaquabacterium</taxon>
    </lineage>
</organism>
<gene>
    <name evidence="3" type="ORF">AACH11_04995</name>
</gene>
<sequence length="286" mass="29530">MGLPLLTVAPARGLRWIAQGWALWRRRPLSLTGLLAAFLLLAMLLVGLVPLAGTALALALVPSLSLGYMVAARSLQAGGPVHAGQLFAGLRHPRPAQRRAQWQLAGAYALLSLGVMLLSDTLDGGRLQAAMAASADEGAALPDTDALNDDGVAGALLLRLGLTALLAVPFWHAPALVHWGGQGALQALFSSTVAVWRARQAFTIYLLTWGALVALVTPLLVLLLHALGGASLPNLLMLPLALVISAVFYATLWPSYVDCFGEPGAAGATSATPTAPDSDPPPADGA</sequence>
<name>A0ABU9B631_9BURK</name>
<reference evidence="3 4" key="1">
    <citation type="submission" date="2024-04" db="EMBL/GenBank/DDBJ databases">
        <title>Novel species of the genus Ideonella isolated from streams.</title>
        <authorList>
            <person name="Lu H."/>
        </authorList>
    </citation>
    <scope>NUCLEOTIDE SEQUENCE [LARGE SCALE GENOMIC DNA]</scope>
    <source>
        <strain evidence="3 4">BYS139W</strain>
    </source>
</reference>
<feature type="region of interest" description="Disordered" evidence="1">
    <location>
        <begin position="267"/>
        <end position="286"/>
    </location>
</feature>
<keyword evidence="4" id="KW-1185">Reference proteome</keyword>
<dbReference type="RefSeq" id="WP_341373101.1">
    <property type="nucleotide sequence ID" value="NZ_JBBUTF010000004.1"/>
</dbReference>
<dbReference type="NCBIfam" id="NF041043">
    <property type="entry name" value="BPSS1780_fam"/>
    <property type="match status" value="1"/>
</dbReference>
<feature type="transmembrane region" description="Helical" evidence="2">
    <location>
        <begin position="37"/>
        <end position="61"/>
    </location>
</feature>
<protein>
    <submittedName>
        <fullName evidence="3">BPSS1780 family membrane protein</fullName>
    </submittedName>
</protein>